<evidence type="ECO:0000313" key="2">
    <source>
        <dbReference type="EMBL" id="SVA70779.1"/>
    </source>
</evidence>
<gene>
    <name evidence="2" type="ORF">METZ01_LOCUS123633</name>
</gene>
<dbReference type="EMBL" id="UINC01017139">
    <property type="protein sequence ID" value="SVA70779.1"/>
    <property type="molecule type" value="Genomic_DNA"/>
</dbReference>
<evidence type="ECO:0000259" key="1">
    <source>
        <dbReference type="Pfam" id="PF00117"/>
    </source>
</evidence>
<dbReference type="InterPro" id="IPR017926">
    <property type="entry name" value="GATASE"/>
</dbReference>
<dbReference type="PANTHER" id="PTHR42695">
    <property type="entry name" value="GLUTAMINE AMIDOTRANSFERASE YLR126C-RELATED"/>
    <property type="match status" value="1"/>
</dbReference>
<feature type="domain" description="Glutamine amidotransferase" evidence="1">
    <location>
        <begin position="61"/>
        <end position="187"/>
    </location>
</feature>
<dbReference type="Gene3D" id="3.40.50.880">
    <property type="match status" value="1"/>
</dbReference>
<name>A0A381Y155_9ZZZZ</name>
<proteinExistence type="predicted"/>
<protein>
    <recommendedName>
        <fullName evidence="1">Glutamine amidotransferase domain-containing protein</fullName>
    </recommendedName>
</protein>
<dbReference type="Pfam" id="PF00117">
    <property type="entry name" value="GATase"/>
    <property type="match status" value="1"/>
</dbReference>
<dbReference type="GO" id="GO:0005829">
    <property type="term" value="C:cytosol"/>
    <property type="evidence" value="ECO:0007669"/>
    <property type="project" value="TreeGrafter"/>
</dbReference>
<dbReference type="AlphaFoldDB" id="A0A381Y155"/>
<dbReference type="InterPro" id="IPR029062">
    <property type="entry name" value="Class_I_gatase-like"/>
</dbReference>
<sequence>MSRRAVLIVHGDDGPADGDRASACLGELGYTLDWRHPDAGDALGEPDESVAVTVIYGGGKPEDEKDWHTGRYPWLQNEIRWTEQCLAKSIPTVGFCLGGQIIAHALGATIGPHPEGLHEFGFYPLRLTEAGQGFFPQDIHGTESHYHGFSLPDGATLLAKTEHYQQAFRYAETTYGFQFHPECTLEHFARWQVQKTSTYGRPGAQSRAEQDRLGARYDHLQATWLRGFLTELVGIERRAGR</sequence>
<accession>A0A381Y155</accession>
<dbReference type="PROSITE" id="PS51273">
    <property type="entry name" value="GATASE_TYPE_1"/>
    <property type="match status" value="1"/>
</dbReference>
<dbReference type="SUPFAM" id="SSF52317">
    <property type="entry name" value="Class I glutamine amidotransferase-like"/>
    <property type="match status" value="1"/>
</dbReference>
<dbReference type="PANTHER" id="PTHR42695:SF5">
    <property type="entry name" value="GLUTAMINE AMIDOTRANSFERASE YLR126C-RELATED"/>
    <property type="match status" value="1"/>
</dbReference>
<dbReference type="InterPro" id="IPR044992">
    <property type="entry name" value="ChyE-like"/>
</dbReference>
<dbReference type="CDD" id="cd01741">
    <property type="entry name" value="GATase1_1"/>
    <property type="match status" value="1"/>
</dbReference>
<organism evidence="2">
    <name type="scientific">marine metagenome</name>
    <dbReference type="NCBI Taxonomy" id="408172"/>
    <lineage>
        <taxon>unclassified sequences</taxon>
        <taxon>metagenomes</taxon>
        <taxon>ecological metagenomes</taxon>
    </lineage>
</organism>
<reference evidence="2" key="1">
    <citation type="submission" date="2018-05" db="EMBL/GenBank/DDBJ databases">
        <authorList>
            <person name="Lanie J.A."/>
            <person name="Ng W.-L."/>
            <person name="Kazmierczak K.M."/>
            <person name="Andrzejewski T.M."/>
            <person name="Davidsen T.M."/>
            <person name="Wayne K.J."/>
            <person name="Tettelin H."/>
            <person name="Glass J.I."/>
            <person name="Rusch D."/>
            <person name="Podicherti R."/>
            <person name="Tsui H.-C.T."/>
            <person name="Winkler M.E."/>
        </authorList>
    </citation>
    <scope>NUCLEOTIDE SEQUENCE</scope>
</reference>